<dbReference type="InterPro" id="IPR023214">
    <property type="entry name" value="HAD_sf"/>
</dbReference>
<dbReference type="Proteomes" id="UP001497512">
    <property type="component" value="Chromosome 2"/>
</dbReference>
<keyword evidence="5" id="KW-1278">Translocase</keyword>
<evidence type="ECO:0000256" key="2">
    <source>
        <dbReference type="ARBA" id="ARBA00022692"/>
    </source>
</evidence>
<feature type="transmembrane region" description="Helical" evidence="8">
    <location>
        <begin position="330"/>
        <end position="351"/>
    </location>
</feature>
<evidence type="ECO:0000313" key="10">
    <source>
        <dbReference type="EMBL" id="CAK9215796.1"/>
    </source>
</evidence>
<evidence type="ECO:0000256" key="8">
    <source>
        <dbReference type="SAM" id="Phobius"/>
    </source>
</evidence>
<evidence type="ECO:0000313" key="11">
    <source>
        <dbReference type="Proteomes" id="UP001497512"/>
    </source>
</evidence>
<dbReference type="Pfam" id="PF08282">
    <property type="entry name" value="Hydrolase_3"/>
    <property type="match status" value="1"/>
</dbReference>
<dbReference type="InterPro" id="IPR044492">
    <property type="entry name" value="P_typ_ATPase_HD_dom"/>
</dbReference>
<feature type="transmembrane region" description="Helical" evidence="8">
    <location>
        <begin position="970"/>
        <end position="988"/>
    </location>
</feature>
<dbReference type="InterPro" id="IPR036412">
    <property type="entry name" value="HAD-like_sf"/>
</dbReference>
<dbReference type="SUPFAM" id="SSF81665">
    <property type="entry name" value="Calcium ATPase, transmembrane domain M"/>
    <property type="match status" value="1"/>
</dbReference>
<feature type="transmembrane region" description="Helical" evidence="8">
    <location>
        <begin position="864"/>
        <end position="884"/>
    </location>
</feature>
<feature type="transmembrane region" description="Helical" evidence="8">
    <location>
        <begin position="42"/>
        <end position="62"/>
    </location>
</feature>
<evidence type="ECO:0000256" key="6">
    <source>
        <dbReference type="ARBA" id="ARBA00022989"/>
    </source>
</evidence>
<dbReference type="NCBIfam" id="TIGR01494">
    <property type="entry name" value="ATPase_P-type"/>
    <property type="match status" value="2"/>
</dbReference>
<evidence type="ECO:0000256" key="7">
    <source>
        <dbReference type="ARBA" id="ARBA00023136"/>
    </source>
</evidence>
<dbReference type="Gene3D" id="1.20.1110.10">
    <property type="entry name" value="Calcium-transporting ATPase, transmembrane domain"/>
    <property type="match status" value="3"/>
</dbReference>
<dbReference type="SUPFAM" id="SSF81653">
    <property type="entry name" value="Calcium ATPase, transduction domain A"/>
    <property type="match status" value="1"/>
</dbReference>
<sequence length="1082" mass="117153">MSISMWKSWLLPTLAAAASLSFTGLGLLGVLTRRSPSQLPHLFLGVVVLGVLGFLLTIPMLLDVVRSKKRHQEGEEERRIEINAGCGIWPPPWSRTVASLCQELGVQPSRGLTASEAIARMKEHGSNRIEVLDMPGYFSFVVKEMYEPTQLLLLCVGILYVMFGSLEEGATAFVVIFLMIAAEVGTEWRAKRALASLKISVPHDALVRRDYQVLRVPASYLVPGDIVHLEAGMEVPADVRILQSHSFEVDESKMTGESTPVSKNALMLCPSEVSLLERTNIAMAGSRVSRGKAVGLVYRTGVLTALGQVLLLARKVKDKKTKLQKVMKEVAWILTMVALAASAVGALLGLLKHIRWQDVLLSGLSLAFATIPEELPILIAAVLAVGGQKLSLKGMYVKHLRAAENLGFVDTVLTDKTGTLTENQLLLYSGHVATGVLSVDEMKKGAFVMIDRHNSSDFAPLFVAWLFMSEIGEELKDEGQDIGITDTLAKEPELGPFTEPQADDVHLEVLPLTGSIELSATEGPASSTVGNVSSVLGDVFDHAVLAGLGARLQQGQSRFECAITAEDTDIQQHLRSIQSVRAGAKLLLESPFDPTLKFASRIFQIHTAELKMFVKGAPELLLKHCSFCLRDGRTVPVGAFRKLLEDQVSEAASRGLRLIGYAHKDLPSAEEFATSSNEDGGSYAVLKGTVFLGFLGFQDPVKYGVAKAVKTCQEAGVRVIMVTGDHVKTALAVATSVGILSAQEYEANCNTGAVSCTDIQLVGMVAEDTRILLDTKSVFARATAADKLTILEALQASKKCVLVTGDGINDAPILSKADVGVAMGKGTDVAREAASIVIVDDNFAMVPYALAEGRRLLDNLRKALAFYLGVKLGLICLFIVGTLWQSFPLSAIQIIVLELFMDLGASTSFVMESADSDIMRRQPRHHSQQFFDAQMMGGILVSAASIIFVVLSSFSYGIYHNPNTGQTSAFLAWLFSHVLLAINMRTICEPLLKKGPFSNVGMLIWLVAAASLGVLIATLGSVRMYLKLVPLPLHQWLVIIAFSVVGTFWVELVKILKHLMISQTADFQVGEKQEEKMPILAS</sequence>
<dbReference type="InterPro" id="IPR004014">
    <property type="entry name" value="ATPase_P-typ_cation-transptr_N"/>
</dbReference>
<proteinExistence type="predicted"/>
<keyword evidence="4" id="KW-0067">ATP-binding</keyword>
<dbReference type="PROSITE" id="PS00154">
    <property type="entry name" value="ATPASE_E1_E2"/>
    <property type="match status" value="1"/>
</dbReference>
<evidence type="ECO:0000256" key="3">
    <source>
        <dbReference type="ARBA" id="ARBA00022741"/>
    </source>
</evidence>
<feature type="domain" description="Cation-transporting P-type ATPase N-terminal" evidence="9">
    <location>
        <begin position="91"/>
        <end position="165"/>
    </location>
</feature>
<dbReference type="PANTHER" id="PTHR43294">
    <property type="entry name" value="SODIUM/POTASSIUM-TRANSPORTING ATPASE SUBUNIT ALPHA"/>
    <property type="match status" value="1"/>
</dbReference>
<organism evidence="10 11">
    <name type="scientific">Sphagnum troendelagicum</name>
    <dbReference type="NCBI Taxonomy" id="128251"/>
    <lineage>
        <taxon>Eukaryota</taxon>
        <taxon>Viridiplantae</taxon>
        <taxon>Streptophyta</taxon>
        <taxon>Embryophyta</taxon>
        <taxon>Bryophyta</taxon>
        <taxon>Sphagnophytina</taxon>
        <taxon>Sphagnopsida</taxon>
        <taxon>Sphagnales</taxon>
        <taxon>Sphagnaceae</taxon>
        <taxon>Sphagnum</taxon>
    </lineage>
</organism>
<dbReference type="PANTHER" id="PTHR43294:SF20">
    <property type="entry name" value="P-TYPE ATPASE"/>
    <property type="match status" value="1"/>
</dbReference>
<dbReference type="InterPro" id="IPR008250">
    <property type="entry name" value="ATPase_P-typ_transduc_dom_A_sf"/>
</dbReference>
<dbReference type="InterPro" id="IPR018303">
    <property type="entry name" value="ATPase_P-typ_P_site"/>
</dbReference>
<accession>A0ABP0U9G8</accession>
<dbReference type="SUPFAM" id="SSF56784">
    <property type="entry name" value="HAD-like"/>
    <property type="match status" value="1"/>
</dbReference>
<dbReference type="InterPro" id="IPR059000">
    <property type="entry name" value="ATPase_P-type_domA"/>
</dbReference>
<feature type="transmembrane region" description="Helical" evidence="8">
    <location>
        <begin position="1033"/>
        <end position="1053"/>
    </location>
</feature>
<dbReference type="Pfam" id="PF13246">
    <property type="entry name" value="Cation_ATPase"/>
    <property type="match status" value="1"/>
</dbReference>
<keyword evidence="6 8" id="KW-1133">Transmembrane helix</keyword>
<keyword evidence="3" id="KW-0547">Nucleotide-binding</keyword>
<dbReference type="SMART" id="SM00831">
    <property type="entry name" value="Cation_ATPase_N"/>
    <property type="match status" value="1"/>
</dbReference>
<evidence type="ECO:0000256" key="5">
    <source>
        <dbReference type="ARBA" id="ARBA00022967"/>
    </source>
</evidence>
<dbReference type="SFLD" id="SFLDF00027">
    <property type="entry name" value="p-type_atpase"/>
    <property type="match status" value="1"/>
</dbReference>
<dbReference type="EMBL" id="OZ019894">
    <property type="protein sequence ID" value="CAK9215796.1"/>
    <property type="molecule type" value="Genomic_DNA"/>
</dbReference>
<dbReference type="Gene3D" id="3.40.1110.10">
    <property type="entry name" value="Calcium-transporting ATPase, cytoplasmic domain N"/>
    <property type="match status" value="1"/>
</dbReference>
<dbReference type="InterPro" id="IPR001757">
    <property type="entry name" value="P_typ_ATPase"/>
</dbReference>
<evidence type="ECO:0000256" key="1">
    <source>
        <dbReference type="ARBA" id="ARBA00004141"/>
    </source>
</evidence>
<reference evidence="10" key="1">
    <citation type="submission" date="2024-02" db="EMBL/GenBank/DDBJ databases">
        <authorList>
            <consortium name="ELIXIR-Norway"/>
            <consortium name="Elixir Norway"/>
        </authorList>
    </citation>
    <scope>NUCLEOTIDE SEQUENCE</scope>
</reference>
<dbReference type="Pfam" id="PF00689">
    <property type="entry name" value="Cation_ATPase_C"/>
    <property type="match status" value="1"/>
</dbReference>
<feature type="transmembrane region" description="Helical" evidence="8">
    <location>
        <begin position="890"/>
        <end position="914"/>
    </location>
</feature>
<dbReference type="InterPro" id="IPR050510">
    <property type="entry name" value="Cation_transp_ATPase_P-type"/>
</dbReference>
<evidence type="ECO:0000256" key="4">
    <source>
        <dbReference type="ARBA" id="ARBA00022840"/>
    </source>
</evidence>
<keyword evidence="2 8" id="KW-0812">Transmembrane</keyword>
<name>A0ABP0U9G8_9BRYO</name>
<feature type="transmembrane region" description="Helical" evidence="8">
    <location>
        <begin position="169"/>
        <end position="188"/>
    </location>
</feature>
<keyword evidence="11" id="KW-1185">Reference proteome</keyword>
<evidence type="ECO:0000259" key="9">
    <source>
        <dbReference type="SMART" id="SM00831"/>
    </source>
</evidence>
<gene>
    <name evidence="10" type="ORF">CSSPTR1EN2_LOCUS12945</name>
</gene>
<dbReference type="SFLD" id="SFLDG00002">
    <property type="entry name" value="C1.7:_P-type_atpase_like"/>
    <property type="match status" value="1"/>
</dbReference>
<protein>
    <recommendedName>
        <fullName evidence="9">Cation-transporting P-type ATPase N-terminal domain-containing protein</fullName>
    </recommendedName>
</protein>
<dbReference type="Gene3D" id="3.40.50.1000">
    <property type="entry name" value="HAD superfamily/HAD-like"/>
    <property type="match status" value="2"/>
</dbReference>
<dbReference type="SFLD" id="SFLDS00003">
    <property type="entry name" value="Haloacid_Dehalogenase"/>
    <property type="match status" value="1"/>
</dbReference>
<feature type="transmembrane region" description="Helical" evidence="8">
    <location>
        <begin position="1000"/>
        <end position="1021"/>
    </location>
</feature>
<dbReference type="InterPro" id="IPR006068">
    <property type="entry name" value="ATPase_P-typ_cation-transptr_C"/>
</dbReference>
<dbReference type="Pfam" id="PF00122">
    <property type="entry name" value="E1-E2_ATPase"/>
    <property type="match status" value="1"/>
</dbReference>
<dbReference type="Pfam" id="PF00690">
    <property type="entry name" value="Cation_ATPase_N"/>
    <property type="match status" value="1"/>
</dbReference>
<feature type="transmembrane region" description="Helical" evidence="8">
    <location>
        <begin position="935"/>
        <end position="958"/>
    </location>
</feature>
<dbReference type="InterPro" id="IPR023299">
    <property type="entry name" value="ATPase_P-typ_cyto_dom_N"/>
</dbReference>
<dbReference type="PRINTS" id="PR00119">
    <property type="entry name" value="CATATPASE"/>
</dbReference>
<dbReference type="InterPro" id="IPR023298">
    <property type="entry name" value="ATPase_P-typ_TM_dom_sf"/>
</dbReference>
<feature type="transmembrane region" description="Helical" evidence="8">
    <location>
        <begin position="363"/>
        <end position="385"/>
    </location>
</feature>
<keyword evidence="7 8" id="KW-0472">Membrane</keyword>
<comment type="subcellular location">
    <subcellularLocation>
        <location evidence="1">Membrane</location>
        <topology evidence="1">Multi-pass membrane protein</topology>
    </subcellularLocation>
</comment>
<dbReference type="Gene3D" id="2.70.150.10">
    <property type="entry name" value="Calcium-transporting ATPase, cytoplasmic transduction domain A"/>
    <property type="match status" value="1"/>
</dbReference>